<dbReference type="AlphaFoldDB" id="A0A379B7Y4"/>
<evidence type="ECO:0000313" key="4">
    <source>
        <dbReference type="Proteomes" id="UP000254280"/>
    </source>
</evidence>
<dbReference type="EMBL" id="UGSS01000002">
    <property type="protein sequence ID" value="SUB34636.1"/>
    <property type="molecule type" value="Genomic_DNA"/>
</dbReference>
<keyword evidence="4" id="KW-1185">Reference proteome</keyword>
<dbReference type="Pfam" id="PF13018">
    <property type="entry name" value="ESPR"/>
    <property type="match status" value="1"/>
</dbReference>
<evidence type="ECO:0000313" key="3">
    <source>
        <dbReference type="EMBL" id="SUB34636.1"/>
    </source>
</evidence>
<feature type="region of interest" description="Disordered" evidence="1">
    <location>
        <begin position="20"/>
        <end position="40"/>
    </location>
</feature>
<organism evidence="3 4">
    <name type="scientific">[Pasteurella] mairii</name>
    <dbReference type="NCBI Taxonomy" id="757"/>
    <lineage>
        <taxon>Bacteria</taxon>
        <taxon>Pseudomonadati</taxon>
        <taxon>Pseudomonadota</taxon>
        <taxon>Gammaproteobacteria</taxon>
        <taxon>Pasteurellales</taxon>
        <taxon>Pasteurellaceae</taxon>
    </lineage>
</organism>
<gene>
    <name evidence="3" type="ORF">NCTC10699_02308</name>
</gene>
<protein>
    <recommendedName>
        <fullName evidence="2">ESPR domain-containing protein</fullName>
    </recommendedName>
</protein>
<name>A0A379B7Y4_9PAST</name>
<reference evidence="3 4" key="1">
    <citation type="submission" date="2018-06" db="EMBL/GenBank/DDBJ databases">
        <authorList>
            <consortium name="Pathogen Informatics"/>
            <person name="Doyle S."/>
        </authorList>
    </citation>
    <scope>NUCLEOTIDE SEQUENCE [LARGE SCALE GENOMIC DNA]</scope>
    <source>
        <strain evidence="3 4">NCTC10699</strain>
    </source>
</reference>
<evidence type="ECO:0000256" key="1">
    <source>
        <dbReference type="SAM" id="MobiDB-lite"/>
    </source>
</evidence>
<proteinExistence type="predicted"/>
<feature type="domain" description="ESPR" evidence="2">
    <location>
        <begin position="1"/>
        <end position="34"/>
    </location>
</feature>
<dbReference type="InterPro" id="IPR024973">
    <property type="entry name" value="ESPR"/>
</dbReference>
<evidence type="ECO:0000259" key="2">
    <source>
        <dbReference type="Pfam" id="PF13018"/>
    </source>
</evidence>
<accession>A0A379B7Y4</accession>
<sequence length="40" mass="4773">MNKVFKLIWNHAQQRFDVTSELARSQGGGGERHRQRQHLR</sequence>
<dbReference type="Proteomes" id="UP000254280">
    <property type="component" value="Unassembled WGS sequence"/>
</dbReference>